<evidence type="ECO:0000313" key="2">
    <source>
        <dbReference type="EMBL" id="KAL3722844.1"/>
    </source>
</evidence>
<dbReference type="AlphaFoldDB" id="A0ABD3J8W7"/>
<keyword evidence="3" id="KW-1185">Reference proteome</keyword>
<feature type="compositionally biased region" description="Basic and acidic residues" evidence="1">
    <location>
        <begin position="39"/>
        <end position="60"/>
    </location>
</feature>
<organism evidence="2 3">
    <name type="scientific">Eucalyptus globulus</name>
    <name type="common">Tasmanian blue gum</name>
    <dbReference type="NCBI Taxonomy" id="34317"/>
    <lineage>
        <taxon>Eukaryota</taxon>
        <taxon>Viridiplantae</taxon>
        <taxon>Streptophyta</taxon>
        <taxon>Embryophyta</taxon>
        <taxon>Tracheophyta</taxon>
        <taxon>Spermatophyta</taxon>
        <taxon>Magnoliopsida</taxon>
        <taxon>eudicotyledons</taxon>
        <taxon>Gunneridae</taxon>
        <taxon>Pentapetalae</taxon>
        <taxon>rosids</taxon>
        <taxon>malvids</taxon>
        <taxon>Myrtales</taxon>
        <taxon>Myrtaceae</taxon>
        <taxon>Myrtoideae</taxon>
        <taxon>Eucalypteae</taxon>
        <taxon>Eucalyptus</taxon>
    </lineage>
</organism>
<feature type="compositionally biased region" description="Acidic residues" evidence="1">
    <location>
        <begin position="25"/>
        <end position="38"/>
    </location>
</feature>
<accession>A0ABD3J8W7</accession>
<evidence type="ECO:0000256" key="1">
    <source>
        <dbReference type="SAM" id="MobiDB-lite"/>
    </source>
</evidence>
<gene>
    <name evidence="2" type="ORF">ACJRO7_035103</name>
</gene>
<sequence length="83" mass="9899">MRMRRRKAEERRAGSVHRTKRDREDGDETAESMADENGGENRWDEEKGIEEGRRRRRDDGDFTGMEVAAAPFRRYRKQEERAV</sequence>
<name>A0ABD3J8W7_EUCGL</name>
<evidence type="ECO:0000313" key="3">
    <source>
        <dbReference type="Proteomes" id="UP001634007"/>
    </source>
</evidence>
<feature type="region of interest" description="Disordered" evidence="1">
    <location>
        <begin position="1"/>
        <end position="83"/>
    </location>
</feature>
<comment type="caution">
    <text evidence="2">The sequence shown here is derived from an EMBL/GenBank/DDBJ whole genome shotgun (WGS) entry which is preliminary data.</text>
</comment>
<protein>
    <submittedName>
        <fullName evidence="2">Uncharacterized protein</fullName>
    </submittedName>
</protein>
<dbReference type="EMBL" id="JBJKBG010000009">
    <property type="protein sequence ID" value="KAL3722844.1"/>
    <property type="molecule type" value="Genomic_DNA"/>
</dbReference>
<reference evidence="2 3" key="1">
    <citation type="submission" date="2024-11" db="EMBL/GenBank/DDBJ databases">
        <title>Chromosome-level genome assembly of Eucalyptus globulus Labill. provides insights into its genome evolution.</title>
        <authorList>
            <person name="Li X."/>
        </authorList>
    </citation>
    <scope>NUCLEOTIDE SEQUENCE [LARGE SCALE GENOMIC DNA]</scope>
    <source>
        <strain evidence="2">CL2024</strain>
        <tissue evidence="2">Fresh tender leaves</tissue>
    </source>
</reference>
<proteinExistence type="predicted"/>
<dbReference type="Proteomes" id="UP001634007">
    <property type="component" value="Unassembled WGS sequence"/>
</dbReference>